<feature type="region of interest" description="Disordered" evidence="1">
    <location>
        <begin position="1"/>
        <end position="30"/>
    </location>
</feature>
<gene>
    <name evidence="2" type="ORF">F7725_026269</name>
</gene>
<evidence type="ECO:0000256" key="1">
    <source>
        <dbReference type="SAM" id="MobiDB-lite"/>
    </source>
</evidence>
<comment type="caution">
    <text evidence="2">The sequence shown here is derived from an EMBL/GenBank/DDBJ whole genome shotgun (WGS) entry which is preliminary data.</text>
</comment>
<name>A0A7J5X6I4_DISMA</name>
<dbReference type="AlphaFoldDB" id="A0A7J5X6I4"/>
<organism evidence="2 3">
    <name type="scientific">Dissostichus mawsoni</name>
    <name type="common">Antarctic cod</name>
    <dbReference type="NCBI Taxonomy" id="36200"/>
    <lineage>
        <taxon>Eukaryota</taxon>
        <taxon>Metazoa</taxon>
        <taxon>Chordata</taxon>
        <taxon>Craniata</taxon>
        <taxon>Vertebrata</taxon>
        <taxon>Euteleostomi</taxon>
        <taxon>Actinopterygii</taxon>
        <taxon>Neopterygii</taxon>
        <taxon>Teleostei</taxon>
        <taxon>Neoteleostei</taxon>
        <taxon>Acanthomorphata</taxon>
        <taxon>Eupercaria</taxon>
        <taxon>Perciformes</taxon>
        <taxon>Notothenioidei</taxon>
        <taxon>Nototheniidae</taxon>
        <taxon>Dissostichus</taxon>
    </lineage>
</organism>
<dbReference type="OrthoDB" id="2687620at2759"/>
<dbReference type="Gene3D" id="3.30.200.20">
    <property type="entry name" value="Phosphorylase Kinase, domain 1"/>
    <property type="match status" value="1"/>
</dbReference>
<dbReference type="Proteomes" id="UP000518266">
    <property type="component" value="Unassembled WGS sequence"/>
</dbReference>
<protein>
    <submittedName>
        <fullName evidence="2">Uncharacterized protein</fullName>
    </submittedName>
</protein>
<keyword evidence="3" id="KW-1185">Reference proteome</keyword>
<feature type="compositionally biased region" description="Basic residues" evidence="1">
    <location>
        <begin position="1"/>
        <end position="14"/>
    </location>
</feature>
<evidence type="ECO:0000313" key="3">
    <source>
        <dbReference type="Proteomes" id="UP000518266"/>
    </source>
</evidence>
<sequence>METRGKSKSKKAKHASAVEPLQEGEEVTDTAGKKWKLVKLLSQSTTELLYEVLQIDSRSNSKESNHILKLVSAA</sequence>
<dbReference type="EMBL" id="JAAKFY010000027">
    <property type="protein sequence ID" value="KAF3832604.1"/>
    <property type="molecule type" value="Genomic_DNA"/>
</dbReference>
<proteinExistence type="predicted"/>
<reference evidence="2 3" key="1">
    <citation type="submission" date="2020-03" db="EMBL/GenBank/DDBJ databases">
        <title>Dissostichus mawsoni Genome sequencing and assembly.</title>
        <authorList>
            <person name="Park H."/>
        </authorList>
    </citation>
    <scope>NUCLEOTIDE SEQUENCE [LARGE SCALE GENOMIC DNA]</scope>
    <source>
        <strain evidence="2">DM0001</strain>
        <tissue evidence="2">Muscle</tissue>
    </source>
</reference>
<evidence type="ECO:0000313" key="2">
    <source>
        <dbReference type="EMBL" id="KAF3832604.1"/>
    </source>
</evidence>
<accession>A0A7J5X6I4</accession>